<name>W9H0G1_9PROT</name>
<dbReference type="EMBL" id="AVFL01000029">
    <property type="protein sequence ID" value="EWY37233.1"/>
    <property type="molecule type" value="Genomic_DNA"/>
</dbReference>
<reference evidence="1 2" key="1">
    <citation type="submission" date="2013-08" db="EMBL/GenBank/DDBJ databases">
        <title>The genome sequence of Skermanella stibiiresistens.</title>
        <authorList>
            <person name="Zhu W."/>
            <person name="Wang G."/>
        </authorList>
    </citation>
    <scope>NUCLEOTIDE SEQUENCE [LARGE SCALE GENOMIC DNA]</scope>
    <source>
        <strain evidence="1 2">SB22</strain>
    </source>
</reference>
<evidence type="ECO:0000313" key="2">
    <source>
        <dbReference type="Proteomes" id="UP000019486"/>
    </source>
</evidence>
<organism evidence="1 2">
    <name type="scientific">Skermanella stibiiresistens SB22</name>
    <dbReference type="NCBI Taxonomy" id="1385369"/>
    <lineage>
        <taxon>Bacteria</taxon>
        <taxon>Pseudomonadati</taxon>
        <taxon>Pseudomonadota</taxon>
        <taxon>Alphaproteobacteria</taxon>
        <taxon>Rhodospirillales</taxon>
        <taxon>Azospirillaceae</taxon>
        <taxon>Skermanella</taxon>
    </lineage>
</organism>
<dbReference type="Proteomes" id="UP000019486">
    <property type="component" value="Unassembled WGS sequence"/>
</dbReference>
<dbReference type="AlphaFoldDB" id="W9H0G1"/>
<dbReference type="STRING" id="1385369.N825_21120"/>
<proteinExistence type="predicted"/>
<comment type="caution">
    <text evidence="1">The sequence shown here is derived from an EMBL/GenBank/DDBJ whole genome shotgun (WGS) entry which is preliminary data.</text>
</comment>
<sequence>MDDAGLQAAGAHRDFHSQSLQRPFIKTATHGILPNICYYRLIDWYGSMQAHEAQAPAIMGGGGDKNRDGEDR</sequence>
<accession>W9H0G1</accession>
<keyword evidence="2" id="KW-1185">Reference proteome</keyword>
<gene>
    <name evidence="1" type="ORF">N825_21120</name>
</gene>
<evidence type="ECO:0000313" key="1">
    <source>
        <dbReference type="EMBL" id="EWY37233.1"/>
    </source>
</evidence>
<protein>
    <submittedName>
        <fullName evidence="1">Uncharacterized protein</fullName>
    </submittedName>
</protein>